<dbReference type="Pfam" id="PF02036">
    <property type="entry name" value="SCP2"/>
    <property type="match status" value="1"/>
</dbReference>
<dbReference type="PANTHER" id="PTHR10094:SF25">
    <property type="entry name" value="SCP2 STEROL-BINDING DOMAIN-CONTAINING PROTEIN 1"/>
    <property type="match status" value="1"/>
</dbReference>
<sequence>MLDTNKIKIPQDVFDIAEERLLSNPGKYSGANFRCQFDIAGENGGQWYILVNDKKKELSKGEMENPICTVIMKEPDFIKLVLGKLNAPMALFSGKIKIKGDRNHIIKLAETLLA</sequence>
<dbReference type="PANTHER" id="PTHR10094">
    <property type="entry name" value="STEROL CARRIER PROTEIN 2 SCP-2 FAMILY PROTEIN"/>
    <property type="match status" value="1"/>
</dbReference>
<gene>
    <name evidence="2" type="ORF">S01H4_05817</name>
</gene>
<dbReference type="InterPro" id="IPR003033">
    <property type="entry name" value="SCP2_sterol-bd_dom"/>
</dbReference>
<dbReference type="InterPro" id="IPR036527">
    <property type="entry name" value="SCP2_sterol-bd_dom_sf"/>
</dbReference>
<name>X0ZTU1_9ZZZZ</name>
<dbReference type="GO" id="GO:0005829">
    <property type="term" value="C:cytosol"/>
    <property type="evidence" value="ECO:0007669"/>
    <property type="project" value="TreeGrafter"/>
</dbReference>
<comment type="caution">
    <text evidence="2">The sequence shown here is derived from an EMBL/GenBank/DDBJ whole genome shotgun (WGS) entry which is preliminary data.</text>
</comment>
<evidence type="ECO:0000259" key="1">
    <source>
        <dbReference type="Pfam" id="PF02036"/>
    </source>
</evidence>
<dbReference type="Gene3D" id="3.30.1050.10">
    <property type="entry name" value="SCP2 sterol-binding domain"/>
    <property type="match status" value="1"/>
</dbReference>
<dbReference type="AlphaFoldDB" id="X0ZTU1"/>
<evidence type="ECO:0000313" key="2">
    <source>
        <dbReference type="EMBL" id="GAG72754.1"/>
    </source>
</evidence>
<organism evidence="2">
    <name type="scientific">marine sediment metagenome</name>
    <dbReference type="NCBI Taxonomy" id="412755"/>
    <lineage>
        <taxon>unclassified sequences</taxon>
        <taxon>metagenomes</taxon>
        <taxon>ecological metagenomes</taxon>
    </lineage>
</organism>
<dbReference type="SUPFAM" id="SSF55718">
    <property type="entry name" value="SCP-like"/>
    <property type="match status" value="1"/>
</dbReference>
<dbReference type="EMBL" id="BART01001724">
    <property type="protein sequence ID" value="GAG72754.1"/>
    <property type="molecule type" value="Genomic_DNA"/>
</dbReference>
<proteinExistence type="predicted"/>
<reference evidence="2" key="1">
    <citation type="journal article" date="2014" name="Front. Microbiol.">
        <title>High frequency of phylogenetically diverse reductive dehalogenase-homologous genes in deep subseafloor sedimentary metagenomes.</title>
        <authorList>
            <person name="Kawai M."/>
            <person name="Futagami T."/>
            <person name="Toyoda A."/>
            <person name="Takaki Y."/>
            <person name="Nishi S."/>
            <person name="Hori S."/>
            <person name="Arai W."/>
            <person name="Tsubouchi T."/>
            <person name="Morono Y."/>
            <person name="Uchiyama I."/>
            <person name="Ito T."/>
            <person name="Fujiyama A."/>
            <person name="Inagaki F."/>
            <person name="Takami H."/>
        </authorList>
    </citation>
    <scope>NUCLEOTIDE SEQUENCE</scope>
    <source>
        <strain evidence="2">Expedition CK06-06</strain>
    </source>
</reference>
<feature type="domain" description="SCP2" evidence="1">
    <location>
        <begin position="29"/>
        <end position="111"/>
    </location>
</feature>
<protein>
    <recommendedName>
        <fullName evidence="1">SCP2 domain-containing protein</fullName>
    </recommendedName>
</protein>
<accession>X0ZTU1</accession>